<feature type="compositionally biased region" description="Basic and acidic residues" evidence="1">
    <location>
        <begin position="38"/>
        <end position="62"/>
    </location>
</feature>
<gene>
    <name evidence="2" type="ORF">Adt_30914</name>
</gene>
<organism evidence="2 3">
    <name type="scientific">Abeliophyllum distichum</name>
    <dbReference type="NCBI Taxonomy" id="126358"/>
    <lineage>
        <taxon>Eukaryota</taxon>
        <taxon>Viridiplantae</taxon>
        <taxon>Streptophyta</taxon>
        <taxon>Embryophyta</taxon>
        <taxon>Tracheophyta</taxon>
        <taxon>Spermatophyta</taxon>
        <taxon>Magnoliopsida</taxon>
        <taxon>eudicotyledons</taxon>
        <taxon>Gunneridae</taxon>
        <taxon>Pentapetalae</taxon>
        <taxon>asterids</taxon>
        <taxon>lamiids</taxon>
        <taxon>Lamiales</taxon>
        <taxon>Oleaceae</taxon>
        <taxon>Forsythieae</taxon>
        <taxon>Abeliophyllum</taxon>
    </lineage>
</organism>
<dbReference type="Proteomes" id="UP001604336">
    <property type="component" value="Unassembled WGS sequence"/>
</dbReference>
<evidence type="ECO:0000313" key="3">
    <source>
        <dbReference type="Proteomes" id="UP001604336"/>
    </source>
</evidence>
<protein>
    <submittedName>
        <fullName evidence="2">Uncharacterized protein</fullName>
    </submittedName>
</protein>
<dbReference type="PANTHER" id="PTHR36760">
    <property type="entry name" value="ACIDIC LEUCINE-RICH NUCLEAR PHOSPHOPROTEIN 32 FAMILY B PROTEIN"/>
    <property type="match status" value="1"/>
</dbReference>
<dbReference type="AlphaFoldDB" id="A0ABD1RED2"/>
<comment type="caution">
    <text evidence="2">The sequence shown here is derived from an EMBL/GenBank/DDBJ whole genome shotgun (WGS) entry which is preliminary data.</text>
</comment>
<evidence type="ECO:0000313" key="2">
    <source>
        <dbReference type="EMBL" id="KAL2486158.1"/>
    </source>
</evidence>
<name>A0ABD1RED2_9LAMI</name>
<sequence>MRKEKEWKRTLACKLFEERHNVDGGEGMDSLWETYETELDKSKPKNENKNKKNKKSEIHVYGDSDENNNDEEIDGQLCCLQALQFSAGKMNLGIGRPNVVRNISKAIKGIGWLHARQEGAS</sequence>
<keyword evidence="3" id="KW-1185">Reference proteome</keyword>
<dbReference type="EMBL" id="JBFOLK010000009">
    <property type="protein sequence ID" value="KAL2486158.1"/>
    <property type="molecule type" value="Genomic_DNA"/>
</dbReference>
<evidence type="ECO:0000256" key="1">
    <source>
        <dbReference type="SAM" id="MobiDB-lite"/>
    </source>
</evidence>
<dbReference type="PANTHER" id="PTHR36760:SF1">
    <property type="entry name" value="ACIDIC LEUCINE-RICH NUCLEAR PHOSPHOPROTEIN 32 FAMILY B PROTEIN"/>
    <property type="match status" value="1"/>
</dbReference>
<accession>A0ABD1RED2</accession>
<proteinExistence type="predicted"/>
<feature type="region of interest" description="Disordered" evidence="1">
    <location>
        <begin position="37"/>
        <end position="68"/>
    </location>
</feature>
<reference evidence="3" key="1">
    <citation type="submission" date="2024-07" db="EMBL/GenBank/DDBJ databases">
        <title>Two chromosome-level genome assemblies of Korean endemic species Abeliophyllum distichum and Forsythia ovata (Oleaceae).</title>
        <authorList>
            <person name="Jang H."/>
        </authorList>
    </citation>
    <scope>NUCLEOTIDE SEQUENCE [LARGE SCALE GENOMIC DNA]</scope>
</reference>